<dbReference type="InterPro" id="IPR011608">
    <property type="entry name" value="PRD"/>
</dbReference>
<keyword evidence="2" id="KW-0677">Repeat</keyword>
<dbReference type="CDD" id="cd05568">
    <property type="entry name" value="PTS_IIB_bgl_like"/>
    <property type="match status" value="1"/>
</dbReference>
<dbReference type="eggNOG" id="COG1762">
    <property type="taxonomic scope" value="Bacteria"/>
</dbReference>
<feature type="domain" description="PRD" evidence="5">
    <location>
        <begin position="285"/>
        <end position="398"/>
    </location>
</feature>
<dbReference type="PROSITE" id="PS51372">
    <property type="entry name" value="PRD_2"/>
    <property type="match status" value="1"/>
</dbReference>
<dbReference type="Gene3D" id="3.40.50.2300">
    <property type="match status" value="1"/>
</dbReference>
<dbReference type="EMBL" id="HE999757">
    <property type="protein sequence ID" value="CCO12549.2"/>
    <property type="molecule type" value="Genomic_DNA"/>
</dbReference>
<dbReference type="STRING" id="1234679.BN424_3128"/>
<dbReference type="InterPro" id="IPR013011">
    <property type="entry name" value="PTS_EIIB_2"/>
</dbReference>
<name>K8E6U4_CARML</name>
<dbReference type="SUPFAM" id="SSF52794">
    <property type="entry name" value="PTS system IIB component-like"/>
    <property type="match status" value="1"/>
</dbReference>
<feature type="domain" description="PTS EIIB type-2" evidence="4">
    <location>
        <begin position="403"/>
        <end position="491"/>
    </location>
</feature>
<dbReference type="SUPFAM" id="SSF63520">
    <property type="entry name" value="PTS-regulatory domain, PRD"/>
    <property type="match status" value="2"/>
</dbReference>
<dbReference type="GO" id="GO:0006355">
    <property type="term" value="P:regulation of DNA-templated transcription"/>
    <property type="evidence" value="ECO:0007669"/>
    <property type="project" value="InterPro"/>
</dbReference>
<dbReference type="Pfam" id="PF00359">
    <property type="entry name" value="PTS_EIIA_2"/>
    <property type="match status" value="1"/>
</dbReference>
<dbReference type="GO" id="GO:0009401">
    <property type="term" value="P:phosphoenolpyruvate-dependent sugar phosphotransferase system"/>
    <property type="evidence" value="ECO:0007669"/>
    <property type="project" value="InterPro"/>
</dbReference>
<dbReference type="RefSeq" id="WP_015077551.1">
    <property type="nucleotide sequence ID" value="NC_019425.2"/>
</dbReference>
<evidence type="ECO:0000259" key="4">
    <source>
        <dbReference type="PROSITE" id="PS51099"/>
    </source>
</evidence>
<reference evidence="7" key="1">
    <citation type="journal article" date="2013" name="Genome Announc.">
        <title>Complete Chromosome Sequence of Carnobacterium maltaromaticum LMA 28.</title>
        <authorList>
            <person name="Cailliez-Grimal C."/>
            <person name="Chaillou S."/>
            <person name="Anba-Mondoloni J."/>
            <person name="Loux V."/>
            <person name="Afzal M.I."/>
            <person name="Rahman A."/>
            <person name="Kergourlay G."/>
            <person name="Champomier-Verges M.C."/>
            <person name="Zagorec M."/>
            <person name="Dalgaard P."/>
            <person name="Leisner J.J."/>
            <person name="Prevost H."/>
            <person name="Revol-Junelles A.M."/>
            <person name="Borges F."/>
        </authorList>
    </citation>
    <scope>NUCLEOTIDE SEQUENCE</scope>
    <source>
        <strain evidence="7">LMA28</strain>
    </source>
</reference>
<dbReference type="InterPro" id="IPR050661">
    <property type="entry name" value="BglG_antiterminators"/>
</dbReference>
<dbReference type="GO" id="GO:0008982">
    <property type="term" value="F:protein-N(PI)-phosphohistidine-sugar phosphotransferase activity"/>
    <property type="evidence" value="ECO:0007669"/>
    <property type="project" value="InterPro"/>
</dbReference>
<dbReference type="OrthoDB" id="3175596at2"/>
<dbReference type="AlphaFoldDB" id="K8E6U4"/>
<keyword evidence="1" id="KW-0808">Transferase</keyword>
<dbReference type="eggNOG" id="COG3711">
    <property type="taxonomic scope" value="Bacteria"/>
</dbReference>
<dbReference type="InterPro" id="IPR036634">
    <property type="entry name" value="PRD_sf"/>
</dbReference>
<dbReference type="Gene3D" id="3.40.930.10">
    <property type="entry name" value="Mannitol-specific EII, Chain A"/>
    <property type="match status" value="1"/>
</dbReference>
<evidence type="ECO:0000259" key="3">
    <source>
        <dbReference type="PROSITE" id="PS51094"/>
    </source>
</evidence>
<dbReference type="InterPro" id="IPR016152">
    <property type="entry name" value="PTrfase/Anion_transptr"/>
</dbReference>
<dbReference type="PANTHER" id="PTHR30185:SF13">
    <property type="entry name" value="LICABCH OPERON REGULATOR-RELATED"/>
    <property type="match status" value="1"/>
</dbReference>
<dbReference type="HOGENOM" id="CLU_013442_5_1_9"/>
<dbReference type="Pfam" id="PF00874">
    <property type="entry name" value="PRD"/>
    <property type="match status" value="2"/>
</dbReference>
<dbReference type="InterPro" id="IPR002178">
    <property type="entry name" value="PTS_EIIA_type-2_dom"/>
</dbReference>
<dbReference type="InterPro" id="IPR036095">
    <property type="entry name" value="PTS_EIIB-like_sf"/>
</dbReference>
<dbReference type="PROSITE" id="PS51099">
    <property type="entry name" value="PTS_EIIB_TYPE_2"/>
    <property type="match status" value="1"/>
</dbReference>
<feature type="domain" description="PTS EIIA type-2" evidence="3">
    <location>
        <begin position="498"/>
        <end position="634"/>
    </location>
</feature>
<evidence type="ECO:0000313" key="7">
    <source>
        <dbReference type="Proteomes" id="UP000000212"/>
    </source>
</evidence>
<dbReference type="Proteomes" id="UP000000212">
    <property type="component" value="Chromosome"/>
</dbReference>
<dbReference type="PROSITE" id="PS51094">
    <property type="entry name" value="PTS_EIIA_TYPE_2"/>
    <property type="match status" value="1"/>
</dbReference>
<gene>
    <name evidence="6" type="ORF">BN424_3128</name>
</gene>
<proteinExistence type="predicted"/>
<dbReference type="Gene3D" id="1.10.1790.10">
    <property type="entry name" value="PRD domain"/>
    <property type="match status" value="2"/>
</dbReference>
<evidence type="ECO:0000313" key="6">
    <source>
        <dbReference type="EMBL" id="CCO12549.2"/>
    </source>
</evidence>
<dbReference type="KEGG" id="cml:BN424_3128"/>
<accession>K8E6U4</accession>
<dbReference type="SUPFAM" id="SSF55804">
    <property type="entry name" value="Phoshotransferase/anion transport protein"/>
    <property type="match status" value="1"/>
</dbReference>
<dbReference type="PANTHER" id="PTHR30185">
    <property type="entry name" value="CRYPTIC BETA-GLUCOSIDE BGL OPERON ANTITERMINATOR"/>
    <property type="match status" value="1"/>
</dbReference>
<evidence type="ECO:0000259" key="5">
    <source>
        <dbReference type="PROSITE" id="PS51372"/>
    </source>
</evidence>
<protein>
    <submittedName>
        <fullName evidence="6">PRD domain protein</fullName>
    </submittedName>
</protein>
<evidence type="ECO:0000256" key="1">
    <source>
        <dbReference type="ARBA" id="ARBA00022679"/>
    </source>
</evidence>
<keyword evidence="7" id="KW-1185">Reference proteome</keyword>
<sequence>MVLERREKEIVTILLASELTTISKIAETMHLSSKTISQSLKIIDNYFAGSGVSLIRKPKVGISLVGDRDQLNQLMQLTNQQAIPTTKEERVQYLCFKIIEQTSYFTRQELQDSLFIGKTTLEKDMNKVNEIFALFDVTIEWIPGKGSFLNLMEHEKRKLAVDLIYYFWSQNWQVVKTEESFTHTIEGVPDFAKGFVNLQMLKEIDELLQDYFSKSQPEMSDMSYHSLLLHLLVAIERIKNGQLLMDEALENQFPSNSELAKFIKVLENHFEIQLPVSEIIFINSHLNMNKLTASELIYESPNDNFVREIIKDTIVNYDEASLVGLVTHIKSVIERIRKDLPIVNPFIADVKQSFPISFEEAIQLKQKLEKTFELTIPEDETAYLAVHIQAFKERKKEENIDKIKVLLVCSSGKGTSQLLAARIRRKFPKLEISRILSIQELARTKITEDLILSTVNLEIENHTILYVSPVLSQIDQNKINKFIDEKKEVAKGTKTFARLIHQDLVFLDQPLANFEAVIHFIGKQLVRKGYVKKGIIQSAIDRESLSFTSFGKFATPHGAPELVLKSAIAFLRLKKEIKWGDAKVKYIFFICIKDESSHDLEAIYDHLLEIIDSGDKSFLAKGNQEQLLSYLKEGK</sequence>
<organism evidence="6 7">
    <name type="scientific">Carnobacterium maltaromaticum LMA28</name>
    <dbReference type="NCBI Taxonomy" id="1234679"/>
    <lineage>
        <taxon>Bacteria</taxon>
        <taxon>Bacillati</taxon>
        <taxon>Bacillota</taxon>
        <taxon>Bacilli</taxon>
        <taxon>Lactobacillales</taxon>
        <taxon>Carnobacteriaceae</taxon>
        <taxon>Carnobacterium</taxon>
    </lineage>
</organism>
<evidence type="ECO:0000256" key="2">
    <source>
        <dbReference type="ARBA" id="ARBA00022737"/>
    </source>
</evidence>